<sequence length="472" mass="53569">MFEQEVEQHLEKLAKAEQEKDTKSVRRRLNFCEKLIPPPDETSEEEEEEEEEEKENEHEKKEDVCEDDEEADDKSTDAGLSSEAESTDLDDDDCSSAAPDEAEEDESPSEDEEESSEESEESEEESSPKAKKGGGKDEKSEQVKGILKVSQKADNMSTTAKANSVTHKSQWDQFNRQMLDRKKFPASLASHVLKNKNDVFNEWLAAKGCWEDVAIKFERKVSEIKEFKKSRGGLKKRDILLKYPKEKAEDLVRRLRSKGMWEWDEDFPNDEEEIFYYCGTGGELSKKTKVEESQGAVIKDKTRECFDIMTQEGAPLAAGVLTAIGNASPEGEKAINEALNGETTKVKNQPKPKKEEAEKVKPTTPKETAIASLPDILKSATDARKHALALKHLNYAGELVSGLMGFSTKMEKIYEKIKEIQDSEDEHRFKKFNSSVEEQQSWYKQAEARLWWLGPCANDDKCSPKNSYTYSD</sequence>
<keyword evidence="3" id="KW-1185">Reference proteome</keyword>
<feature type="compositionally biased region" description="Polar residues" evidence="1">
    <location>
        <begin position="152"/>
        <end position="170"/>
    </location>
</feature>
<dbReference type="Proteomes" id="UP001642464">
    <property type="component" value="Unassembled WGS sequence"/>
</dbReference>
<gene>
    <name evidence="2" type="ORF">SCF082_LOCUS31707</name>
</gene>
<organism evidence="2 3">
    <name type="scientific">Durusdinium trenchii</name>
    <dbReference type="NCBI Taxonomy" id="1381693"/>
    <lineage>
        <taxon>Eukaryota</taxon>
        <taxon>Sar</taxon>
        <taxon>Alveolata</taxon>
        <taxon>Dinophyceae</taxon>
        <taxon>Suessiales</taxon>
        <taxon>Symbiodiniaceae</taxon>
        <taxon>Durusdinium</taxon>
    </lineage>
</organism>
<protein>
    <submittedName>
        <fullName evidence="2">Uncharacterized protein</fullName>
    </submittedName>
</protein>
<evidence type="ECO:0000313" key="3">
    <source>
        <dbReference type="Proteomes" id="UP001642464"/>
    </source>
</evidence>
<proteinExistence type="predicted"/>
<feature type="compositionally biased region" description="Acidic residues" evidence="1">
    <location>
        <begin position="41"/>
        <end position="54"/>
    </location>
</feature>
<comment type="caution">
    <text evidence="2">The sequence shown here is derived from an EMBL/GenBank/DDBJ whole genome shotgun (WGS) entry which is preliminary data.</text>
</comment>
<name>A0ABP0N906_9DINO</name>
<feature type="region of interest" description="Disordered" evidence="1">
    <location>
        <begin position="1"/>
        <end position="170"/>
    </location>
</feature>
<reference evidence="2 3" key="1">
    <citation type="submission" date="2024-02" db="EMBL/GenBank/DDBJ databases">
        <authorList>
            <person name="Chen Y."/>
            <person name="Shah S."/>
            <person name="Dougan E. K."/>
            <person name="Thang M."/>
            <person name="Chan C."/>
        </authorList>
    </citation>
    <scope>NUCLEOTIDE SEQUENCE [LARGE SCALE GENOMIC DNA]</scope>
</reference>
<accession>A0ABP0N906</accession>
<evidence type="ECO:0000256" key="1">
    <source>
        <dbReference type="SAM" id="MobiDB-lite"/>
    </source>
</evidence>
<dbReference type="EMBL" id="CAXAMM010027014">
    <property type="protein sequence ID" value="CAK9060066.1"/>
    <property type="molecule type" value="Genomic_DNA"/>
</dbReference>
<feature type="compositionally biased region" description="Acidic residues" evidence="1">
    <location>
        <begin position="85"/>
        <end position="125"/>
    </location>
</feature>
<feature type="compositionally biased region" description="Basic and acidic residues" evidence="1">
    <location>
        <begin position="352"/>
        <end position="361"/>
    </location>
</feature>
<feature type="compositionally biased region" description="Basic and acidic residues" evidence="1">
    <location>
        <begin position="1"/>
        <end position="24"/>
    </location>
</feature>
<evidence type="ECO:0000313" key="2">
    <source>
        <dbReference type="EMBL" id="CAK9060066.1"/>
    </source>
</evidence>
<feature type="region of interest" description="Disordered" evidence="1">
    <location>
        <begin position="340"/>
        <end position="365"/>
    </location>
</feature>